<feature type="region of interest" description="Disordered" evidence="1">
    <location>
        <begin position="79"/>
        <end position="117"/>
    </location>
</feature>
<dbReference type="RefSeq" id="WP_072873484.1">
    <property type="nucleotide sequence ID" value="NZ_FRAF01000007.1"/>
</dbReference>
<accession>A0A1M6NW65</accession>
<evidence type="ECO:0000256" key="1">
    <source>
        <dbReference type="SAM" id="MobiDB-lite"/>
    </source>
</evidence>
<reference evidence="4" key="1">
    <citation type="submission" date="2016-11" db="EMBL/GenBank/DDBJ databases">
        <authorList>
            <person name="Varghese N."/>
            <person name="Submissions S."/>
        </authorList>
    </citation>
    <scope>NUCLEOTIDE SEQUENCE [LARGE SCALE GENOMIC DNA]</scope>
    <source>
        <strain evidence="4">USBA-503</strain>
    </source>
</reference>
<protein>
    <submittedName>
        <fullName evidence="3">Uncharacterized protein</fullName>
    </submittedName>
</protein>
<evidence type="ECO:0000313" key="3">
    <source>
        <dbReference type="EMBL" id="SHJ99999.1"/>
    </source>
</evidence>
<sequence length="117" mass="12294">MRKRFETWFVSSVLPLGLLVVGVSTASAANNVQVAKPITTPATPHSIPPQLQGKPAQLTPDPGIVSAYSAKTTDIGFESDLKSSKNLDPGMTPQYPPSLGLPNAHPAKPGKPPKTKN</sequence>
<evidence type="ECO:0000313" key="4">
    <source>
        <dbReference type="Proteomes" id="UP000184016"/>
    </source>
</evidence>
<gene>
    <name evidence="3" type="ORF">SAMN05443507_1074</name>
</gene>
<dbReference type="AlphaFoldDB" id="A0A1M6NW65"/>
<evidence type="ECO:0000256" key="2">
    <source>
        <dbReference type="SAM" id="SignalP"/>
    </source>
</evidence>
<dbReference type="EMBL" id="FRAF01000007">
    <property type="protein sequence ID" value="SHJ99999.1"/>
    <property type="molecule type" value="Genomic_DNA"/>
</dbReference>
<dbReference type="STRING" id="1830138.SAMN05443507_1074"/>
<feature type="region of interest" description="Disordered" evidence="1">
    <location>
        <begin position="39"/>
        <end position="65"/>
    </location>
</feature>
<keyword evidence="2" id="KW-0732">Signal</keyword>
<name>A0A1M6NW65_9BACL</name>
<organism evidence="3 4">
    <name type="scientific">Alicyclobacillus tolerans</name>
    <dbReference type="NCBI Taxonomy" id="90970"/>
    <lineage>
        <taxon>Bacteria</taxon>
        <taxon>Bacillati</taxon>
        <taxon>Bacillota</taxon>
        <taxon>Bacilli</taxon>
        <taxon>Bacillales</taxon>
        <taxon>Alicyclobacillaceae</taxon>
        <taxon>Alicyclobacillus</taxon>
    </lineage>
</organism>
<feature type="chain" id="PRO_5012839008" evidence="2">
    <location>
        <begin position="29"/>
        <end position="117"/>
    </location>
</feature>
<proteinExistence type="predicted"/>
<dbReference type="Proteomes" id="UP000184016">
    <property type="component" value="Unassembled WGS sequence"/>
</dbReference>
<feature type="signal peptide" evidence="2">
    <location>
        <begin position="1"/>
        <end position="28"/>
    </location>
</feature>
<keyword evidence="4" id="KW-1185">Reference proteome</keyword>